<protein>
    <submittedName>
        <fullName evidence="1">Uncharacterized protein</fullName>
    </submittedName>
</protein>
<dbReference type="AlphaFoldDB" id="K0T2F0"/>
<keyword evidence="2" id="KW-1185">Reference proteome</keyword>
<sequence length="28" mass="3273">DPMASYRATVPPSKLIEFLENIYLEVIY</sequence>
<dbReference type="Proteomes" id="UP000266841">
    <property type="component" value="Unassembled WGS sequence"/>
</dbReference>
<accession>K0T2F0</accession>
<feature type="non-terminal residue" evidence="1">
    <location>
        <position position="1"/>
    </location>
</feature>
<evidence type="ECO:0000313" key="2">
    <source>
        <dbReference type="Proteomes" id="UP000266841"/>
    </source>
</evidence>
<dbReference type="EMBL" id="AGNL01005309">
    <property type="protein sequence ID" value="EJK72783.1"/>
    <property type="molecule type" value="Genomic_DNA"/>
</dbReference>
<proteinExistence type="predicted"/>
<name>K0T2F0_THAOC</name>
<comment type="caution">
    <text evidence="1">The sequence shown here is derived from an EMBL/GenBank/DDBJ whole genome shotgun (WGS) entry which is preliminary data.</text>
</comment>
<evidence type="ECO:0000313" key="1">
    <source>
        <dbReference type="EMBL" id="EJK72783.1"/>
    </source>
</evidence>
<organism evidence="1 2">
    <name type="scientific">Thalassiosira oceanica</name>
    <name type="common">Marine diatom</name>
    <dbReference type="NCBI Taxonomy" id="159749"/>
    <lineage>
        <taxon>Eukaryota</taxon>
        <taxon>Sar</taxon>
        <taxon>Stramenopiles</taxon>
        <taxon>Ochrophyta</taxon>
        <taxon>Bacillariophyta</taxon>
        <taxon>Coscinodiscophyceae</taxon>
        <taxon>Thalassiosirophycidae</taxon>
        <taxon>Thalassiosirales</taxon>
        <taxon>Thalassiosiraceae</taxon>
        <taxon>Thalassiosira</taxon>
    </lineage>
</organism>
<reference evidence="1 2" key="1">
    <citation type="journal article" date="2012" name="Genome Biol.">
        <title>Genome and low-iron response of an oceanic diatom adapted to chronic iron limitation.</title>
        <authorList>
            <person name="Lommer M."/>
            <person name="Specht M."/>
            <person name="Roy A.S."/>
            <person name="Kraemer L."/>
            <person name="Andreson R."/>
            <person name="Gutowska M.A."/>
            <person name="Wolf J."/>
            <person name="Bergner S.V."/>
            <person name="Schilhabel M.B."/>
            <person name="Klostermeier U.C."/>
            <person name="Beiko R.G."/>
            <person name="Rosenstiel P."/>
            <person name="Hippler M."/>
            <person name="Laroche J."/>
        </authorList>
    </citation>
    <scope>NUCLEOTIDE SEQUENCE [LARGE SCALE GENOMIC DNA]</scope>
    <source>
        <strain evidence="1 2">CCMP1005</strain>
    </source>
</reference>
<gene>
    <name evidence="1" type="ORF">THAOC_05649</name>
</gene>